<keyword evidence="5" id="KW-1185">Reference proteome</keyword>
<dbReference type="OrthoDB" id="9806121at2"/>
<dbReference type="PANTHER" id="PTHR35848:SF9">
    <property type="entry name" value="SLL1358 PROTEIN"/>
    <property type="match status" value="1"/>
</dbReference>
<organism evidence="4 5">
    <name type="scientific">Arachidicoccus rhizosphaerae</name>
    <dbReference type="NCBI Taxonomy" id="551991"/>
    <lineage>
        <taxon>Bacteria</taxon>
        <taxon>Pseudomonadati</taxon>
        <taxon>Bacteroidota</taxon>
        <taxon>Chitinophagia</taxon>
        <taxon>Chitinophagales</taxon>
        <taxon>Chitinophagaceae</taxon>
        <taxon>Arachidicoccus</taxon>
    </lineage>
</organism>
<evidence type="ECO:0000313" key="4">
    <source>
        <dbReference type="EMBL" id="SDZ73676.1"/>
    </source>
</evidence>
<dbReference type="EMBL" id="FNQY01000001">
    <property type="protein sequence ID" value="SDZ73676.1"/>
    <property type="molecule type" value="Genomic_DNA"/>
</dbReference>
<keyword evidence="4" id="KW-0413">Isomerase</keyword>
<sequence>MSNPLQVVDSKNIDTPSYQWGPGCLAWVLSQTAGCTIKEEQMAPATREQLHLHKAATQFFYILEGAADMYVDSKIFCLRAGQGLEISPMSTHYIANNTENQLRFLVITTPGEPAKGSHSSDPNGDKDRENLPG</sequence>
<protein>
    <submittedName>
        <fullName evidence="4">Mannose-6-phosphate isomerase, cupin superfamily</fullName>
    </submittedName>
</protein>
<feature type="compositionally biased region" description="Basic and acidic residues" evidence="2">
    <location>
        <begin position="123"/>
        <end position="133"/>
    </location>
</feature>
<dbReference type="InterPro" id="IPR051610">
    <property type="entry name" value="GPI/OXD"/>
</dbReference>
<dbReference type="Gene3D" id="2.60.120.10">
    <property type="entry name" value="Jelly Rolls"/>
    <property type="match status" value="1"/>
</dbReference>
<feature type="domain" description="Cupin type-2" evidence="3">
    <location>
        <begin position="40"/>
        <end position="107"/>
    </location>
</feature>
<dbReference type="GO" id="GO:0046872">
    <property type="term" value="F:metal ion binding"/>
    <property type="evidence" value="ECO:0007669"/>
    <property type="project" value="UniProtKB-KW"/>
</dbReference>
<dbReference type="RefSeq" id="WP_091392011.1">
    <property type="nucleotide sequence ID" value="NZ_FNQY01000001.1"/>
</dbReference>
<evidence type="ECO:0000256" key="1">
    <source>
        <dbReference type="ARBA" id="ARBA00022723"/>
    </source>
</evidence>
<dbReference type="PANTHER" id="PTHR35848">
    <property type="entry name" value="OXALATE-BINDING PROTEIN"/>
    <property type="match status" value="1"/>
</dbReference>
<dbReference type="InterPro" id="IPR014710">
    <property type="entry name" value="RmlC-like_jellyroll"/>
</dbReference>
<reference evidence="4 5" key="1">
    <citation type="submission" date="2016-10" db="EMBL/GenBank/DDBJ databases">
        <authorList>
            <person name="de Groot N.N."/>
        </authorList>
    </citation>
    <scope>NUCLEOTIDE SEQUENCE [LARGE SCALE GENOMIC DNA]</scope>
    <source>
        <strain evidence="4 5">Vu-144</strain>
    </source>
</reference>
<dbReference type="STRING" id="551991.SAMN05192529_10172"/>
<gene>
    <name evidence="4" type="ORF">SAMN05192529_10172</name>
</gene>
<evidence type="ECO:0000313" key="5">
    <source>
        <dbReference type="Proteomes" id="UP000199041"/>
    </source>
</evidence>
<evidence type="ECO:0000256" key="2">
    <source>
        <dbReference type="SAM" id="MobiDB-lite"/>
    </source>
</evidence>
<dbReference type="GO" id="GO:0016853">
    <property type="term" value="F:isomerase activity"/>
    <property type="evidence" value="ECO:0007669"/>
    <property type="project" value="UniProtKB-KW"/>
</dbReference>
<dbReference type="InterPro" id="IPR011051">
    <property type="entry name" value="RmlC_Cupin_sf"/>
</dbReference>
<name>A0A1H3VFZ1_9BACT</name>
<dbReference type="SUPFAM" id="SSF51182">
    <property type="entry name" value="RmlC-like cupins"/>
    <property type="match status" value="1"/>
</dbReference>
<dbReference type="AlphaFoldDB" id="A0A1H3VFZ1"/>
<feature type="region of interest" description="Disordered" evidence="2">
    <location>
        <begin position="109"/>
        <end position="133"/>
    </location>
</feature>
<evidence type="ECO:0000259" key="3">
    <source>
        <dbReference type="Pfam" id="PF07883"/>
    </source>
</evidence>
<dbReference type="Pfam" id="PF07883">
    <property type="entry name" value="Cupin_2"/>
    <property type="match status" value="1"/>
</dbReference>
<dbReference type="Proteomes" id="UP000199041">
    <property type="component" value="Unassembled WGS sequence"/>
</dbReference>
<accession>A0A1H3VFZ1</accession>
<dbReference type="InterPro" id="IPR013096">
    <property type="entry name" value="Cupin_2"/>
</dbReference>
<keyword evidence="1" id="KW-0479">Metal-binding</keyword>
<proteinExistence type="predicted"/>